<dbReference type="PRINTS" id="PR00038">
    <property type="entry name" value="HTHLUXR"/>
</dbReference>
<feature type="domain" description="HTH luxR-type" evidence="4">
    <location>
        <begin position="222"/>
        <end position="287"/>
    </location>
</feature>
<dbReference type="CDD" id="cd06170">
    <property type="entry name" value="LuxR_C_like"/>
    <property type="match status" value="1"/>
</dbReference>
<dbReference type="AlphaFoldDB" id="A0A6J6P999"/>
<dbReference type="InterPro" id="IPR029016">
    <property type="entry name" value="GAF-like_dom_sf"/>
</dbReference>
<protein>
    <submittedName>
        <fullName evidence="5">Unannotated protein</fullName>
    </submittedName>
</protein>
<reference evidence="5" key="1">
    <citation type="submission" date="2020-05" db="EMBL/GenBank/DDBJ databases">
        <authorList>
            <person name="Chiriac C."/>
            <person name="Salcher M."/>
            <person name="Ghai R."/>
            <person name="Kavagutti S V."/>
        </authorList>
    </citation>
    <scope>NUCLEOTIDE SEQUENCE</scope>
</reference>
<evidence type="ECO:0000259" key="4">
    <source>
        <dbReference type="PROSITE" id="PS50043"/>
    </source>
</evidence>
<evidence type="ECO:0000313" key="5">
    <source>
        <dbReference type="EMBL" id="CAB4695166.1"/>
    </source>
</evidence>
<dbReference type="SMART" id="SM00421">
    <property type="entry name" value="HTH_LUXR"/>
    <property type="match status" value="1"/>
</dbReference>
<evidence type="ECO:0000256" key="1">
    <source>
        <dbReference type="ARBA" id="ARBA00023015"/>
    </source>
</evidence>
<sequence>MADHIASNAQLVGLRAIKEFNEGVEPENFYHTSHLLWMIEWLNKLGHGAPDSRMLQTLILRSPSYLGLRAISIMIIDENDQARNFAAHGYPAEAIKLQNIYTTIEEKLPSVDAMLTGKAVFLESRKELDCYSSYLRAWISYIPWMNSLMAFPLVNQERLSGSVVWSFDNDHAMDDFGRQLFTSLSLIVQSMMFQEFESNRNTTGLRDAGRVDNSTNLQESNDLQKKFHMSDRQLSIAKMIADGLTNREIAKTLNFSESTARYETIKIYERLQVKNRAQAAAMVRSLFSMLKD</sequence>
<dbReference type="PROSITE" id="PS50043">
    <property type="entry name" value="HTH_LUXR_2"/>
    <property type="match status" value="1"/>
</dbReference>
<dbReference type="Gene3D" id="1.10.10.10">
    <property type="entry name" value="Winged helix-like DNA-binding domain superfamily/Winged helix DNA-binding domain"/>
    <property type="match status" value="1"/>
</dbReference>
<dbReference type="InterPro" id="IPR016032">
    <property type="entry name" value="Sig_transdc_resp-reg_C-effctor"/>
</dbReference>
<organism evidence="5">
    <name type="scientific">freshwater metagenome</name>
    <dbReference type="NCBI Taxonomy" id="449393"/>
    <lineage>
        <taxon>unclassified sequences</taxon>
        <taxon>metagenomes</taxon>
        <taxon>ecological metagenomes</taxon>
    </lineage>
</organism>
<name>A0A6J6P999_9ZZZZ</name>
<evidence type="ECO:0000256" key="2">
    <source>
        <dbReference type="ARBA" id="ARBA00023125"/>
    </source>
</evidence>
<dbReference type="InterPro" id="IPR000792">
    <property type="entry name" value="Tscrpt_reg_LuxR_C"/>
</dbReference>
<dbReference type="GO" id="GO:0003677">
    <property type="term" value="F:DNA binding"/>
    <property type="evidence" value="ECO:0007669"/>
    <property type="project" value="UniProtKB-KW"/>
</dbReference>
<dbReference type="SUPFAM" id="SSF46894">
    <property type="entry name" value="C-terminal effector domain of the bipartite response regulators"/>
    <property type="match status" value="1"/>
</dbReference>
<keyword evidence="1" id="KW-0805">Transcription regulation</keyword>
<dbReference type="PANTHER" id="PTHR44688:SF16">
    <property type="entry name" value="DNA-BINDING TRANSCRIPTIONAL ACTIVATOR DEVR_DOSR"/>
    <property type="match status" value="1"/>
</dbReference>
<accession>A0A6J6P999</accession>
<dbReference type="SUPFAM" id="SSF55781">
    <property type="entry name" value="GAF domain-like"/>
    <property type="match status" value="1"/>
</dbReference>
<dbReference type="GO" id="GO:0006355">
    <property type="term" value="P:regulation of DNA-templated transcription"/>
    <property type="evidence" value="ECO:0007669"/>
    <property type="project" value="InterPro"/>
</dbReference>
<dbReference type="Gene3D" id="3.30.450.40">
    <property type="match status" value="1"/>
</dbReference>
<dbReference type="EMBL" id="CAEZXH010000126">
    <property type="protein sequence ID" value="CAB4695166.1"/>
    <property type="molecule type" value="Genomic_DNA"/>
</dbReference>
<gene>
    <name evidence="5" type="ORF">UFOPK2360_01348</name>
</gene>
<dbReference type="InterPro" id="IPR036388">
    <property type="entry name" value="WH-like_DNA-bd_sf"/>
</dbReference>
<keyword evidence="3" id="KW-0804">Transcription</keyword>
<evidence type="ECO:0000256" key="3">
    <source>
        <dbReference type="ARBA" id="ARBA00023163"/>
    </source>
</evidence>
<proteinExistence type="predicted"/>
<keyword evidence="2" id="KW-0238">DNA-binding</keyword>
<dbReference type="PANTHER" id="PTHR44688">
    <property type="entry name" value="DNA-BINDING TRANSCRIPTIONAL ACTIVATOR DEVR_DOSR"/>
    <property type="match status" value="1"/>
</dbReference>
<dbReference type="Pfam" id="PF00196">
    <property type="entry name" value="GerE"/>
    <property type="match status" value="1"/>
</dbReference>